<dbReference type="Proteomes" id="UP001501676">
    <property type="component" value="Unassembled WGS sequence"/>
</dbReference>
<dbReference type="EC" id="2.7.13.3" evidence="2"/>
<dbReference type="Gene3D" id="1.20.5.1930">
    <property type="match status" value="1"/>
</dbReference>
<evidence type="ECO:0000256" key="5">
    <source>
        <dbReference type="ARBA" id="ARBA00022741"/>
    </source>
</evidence>
<dbReference type="PANTHER" id="PTHR24421:SF10">
    <property type="entry name" value="NITRATE_NITRITE SENSOR PROTEIN NARQ"/>
    <property type="match status" value="1"/>
</dbReference>
<sequence>MRARTIDLLVAAAVAVPVAGQIVSAGPGNVDALGIAFNTGTVVPLIWRRTAPFAIALIVMSMGLLTSAYEQPGQQLQYGALVATYTVADLAPRPWQRWSVLLGQCVLIPPGAIWIKHNTLPEFLFTLLLPIAAWMLGTVARLHRERADALAARAAELERQRSADAARAAAEERARIARDMHDVLAHAVSVMVVQAEAGPLVVRSDPDRAERVFDAIAASGRDAMAQLRRSLGVLRTAGDTPALAPQPTVAAIPALADRVRDTGLRVVVDVVGEPGPLPADAELAAYRIVQEGLTNTVKHAAATSAAVTLTWREDGLAVAVRDDGRGGPPSSGGQGLINIAERAAACGGSASAGPVEGGFLVTAWLPR</sequence>
<dbReference type="InterPro" id="IPR011712">
    <property type="entry name" value="Sig_transdc_His_kin_sub3_dim/P"/>
</dbReference>
<evidence type="ECO:0000256" key="8">
    <source>
        <dbReference type="ARBA" id="ARBA00023012"/>
    </source>
</evidence>
<evidence type="ECO:0000259" key="9">
    <source>
        <dbReference type="Pfam" id="PF02518"/>
    </source>
</evidence>
<dbReference type="InterPro" id="IPR055558">
    <property type="entry name" value="DUF7134"/>
</dbReference>
<evidence type="ECO:0000259" key="11">
    <source>
        <dbReference type="Pfam" id="PF23539"/>
    </source>
</evidence>
<evidence type="ECO:0000256" key="4">
    <source>
        <dbReference type="ARBA" id="ARBA00022679"/>
    </source>
</evidence>
<name>A0ABP6T2B9_9ACTN</name>
<dbReference type="Gene3D" id="3.30.565.10">
    <property type="entry name" value="Histidine kinase-like ATPase, C-terminal domain"/>
    <property type="match status" value="1"/>
</dbReference>
<keyword evidence="8" id="KW-0902">Two-component regulatory system</keyword>
<evidence type="ECO:0000256" key="6">
    <source>
        <dbReference type="ARBA" id="ARBA00022777"/>
    </source>
</evidence>
<reference evidence="13" key="1">
    <citation type="journal article" date="2019" name="Int. J. Syst. Evol. Microbiol.">
        <title>The Global Catalogue of Microorganisms (GCM) 10K type strain sequencing project: providing services to taxonomists for standard genome sequencing and annotation.</title>
        <authorList>
            <consortium name="The Broad Institute Genomics Platform"/>
            <consortium name="The Broad Institute Genome Sequencing Center for Infectious Disease"/>
            <person name="Wu L."/>
            <person name="Ma J."/>
        </authorList>
    </citation>
    <scope>NUCLEOTIDE SEQUENCE [LARGE SCALE GENOMIC DNA]</scope>
    <source>
        <strain evidence="13">JCM 9458</strain>
    </source>
</reference>
<keyword evidence="5" id="KW-0547">Nucleotide-binding</keyword>
<dbReference type="InterPro" id="IPR050482">
    <property type="entry name" value="Sensor_HK_TwoCompSys"/>
</dbReference>
<evidence type="ECO:0000313" key="13">
    <source>
        <dbReference type="Proteomes" id="UP001501676"/>
    </source>
</evidence>
<dbReference type="EMBL" id="BAAAYN010000029">
    <property type="protein sequence ID" value="GAA3390758.1"/>
    <property type="molecule type" value="Genomic_DNA"/>
</dbReference>
<evidence type="ECO:0000256" key="7">
    <source>
        <dbReference type="ARBA" id="ARBA00022840"/>
    </source>
</evidence>
<accession>A0ABP6T2B9</accession>
<dbReference type="InterPro" id="IPR003594">
    <property type="entry name" value="HATPase_dom"/>
</dbReference>
<comment type="catalytic activity">
    <reaction evidence="1">
        <text>ATP + protein L-histidine = ADP + protein N-phospho-L-histidine.</text>
        <dbReference type="EC" id="2.7.13.3"/>
    </reaction>
</comment>
<dbReference type="RefSeq" id="WP_345730245.1">
    <property type="nucleotide sequence ID" value="NZ_BAAAYN010000029.1"/>
</dbReference>
<feature type="domain" description="Signal transduction histidine kinase subgroup 3 dimerisation and phosphoacceptor" evidence="10">
    <location>
        <begin position="172"/>
        <end position="237"/>
    </location>
</feature>
<protein>
    <recommendedName>
        <fullName evidence="2">histidine kinase</fullName>
        <ecNumber evidence="2">2.7.13.3</ecNumber>
    </recommendedName>
</protein>
<dbReference type="Pfam" id="PF07730">
    <property type="entry name" value="HisKA_3"/>
    <property type="match status" value="1"/>
</dbReference>
<dbReference type="CDD" id="cd16917">
    <property type="entry name" value="HATPase_UhpB-NarQ-NarX-like"/>
    <property type="match status" value="1"/>
</dbReference>
<evidence type="ECO:0000259" key="10">
    <source>
        <dbReference type="Pfam" id="PF07730"/>
    </source>
</evidence>
<keyword evidence="13" id="KW-1185">Reference proteome</keyword>
<dbReference type="Pfam" id="PF23539">
    <property type="entry name" value="DUF7134"/>
    <property type="match status" value="1"/>
</dbReference>
<evidence type="ECO:0000256" key="3">
    <source>
        <dbReference type="ARBA" id="ARBA00022553"/>
    </source>
</evidence>
<keyword evidence="7" id="KW-0067">ATP-binding</keyword>
<comment type="caution">
    <text evidence="12">The sequence shown here is derived from an EMBL/GenBank/DDBJ whole genome shotgun (WGS) entry which is preliminary data.</text>
</comment>
<dbReference type="GO" id="GO:0016301">
    <property type="term" value="F:kinase activity"/>
    <property type="evidence" value="ECO:0007669"/>
    <property type="project" value="UniProtKB-KW"/>
</dbReference>
<keyword evidence="4" id="KW-0808">Transferase</keyword>
<dbReference type="Pfam" id="PF02518">
    <property type="entry name" value="HATPase_c"/>
    <property type="match status" value="1"/>
</dbReference>
<keyword evidence="3" id="KW-0597">Phosphoprotein</keyword>
<dbReference type="SUPFAM" id="SSF55874">
    <property type="entry name" value="ATPase domain of HSP90 chaperone/DNA topoisomerase II/histidine kinase"/>
    <property type="match status" value="1"/>
</dbReference>
<proteinExistence type="predicted"/>
<evidence type="ECO:0000313" key="12">
    <source>
        <dbReference type="EMBL" id="GAA3390758.1"/>
    </source>
</evidence>
<gene>
    <name evidence="12" type="ORF">GCM10020369_45970</name>
</gene>
<dbReference type="InterPro" id="IPR036890">
    <property type="entry name" value="HATPase_C_sf"/>
</dbReference>
<evidence type="ECO:0000256" key="2">
    <source>
        <dbReference type="ARBA" id="ARBA00012438"/>
    </source>
</evidence>
<dbReference type="PANTHER" id="PTHR24421">
    <property type="entry name" value="NITRATE/NITRITE SENSOR PROTEIN NARX-RELATED"/>
    <property type="match status" value="1"/>
</dbReference>
<evidence type="ECO:0000256" key="1">
    <source>
        <dbReference type="ARBA" id="ARBA00000085"/>
    </source>
</evidence>
<organism evidence="12 13">
    <name type="scientific">Cryptosporangium minutisporangium</name>
    <dbReference type="NCBI Taxonomy" id="113569"/>
    <lineage>
        <taxon>Bacteria</taxon>
        <taxon>Bacillati</taxon>
        <taxon>Actinomycetota</taxon>
        <taxon>Actinomycetes</taxon>
        <taxon>Cryptosporangiales</taxon>
        <taxon>Cryptosporangiaceae</taxon>
        <taxon>Cryptosporangium</taxon>
    </lineage>
</organism>
<feature type="domain" description="Histidine kinase/HSP90-like ATPase" evidence="9">
    <location>
        <begin position="282"/>
        <end position="366"/>
    </location>
</feature>
<feature type="domain" description="DUF7134" evidence="11">
    <location>
        <begin position="8"/>
        <end position="142"/>
    </location>
</feature>
<keyword evidence="6 12" id="KW-0418">Kinase</keyword>